<name>A0ABD2NLF9_9CUCU</name>
<protein>
    <submittedName>
        <fullName evidence="1">Uncharacterized protein</fullName>
    </submittedName>
</protein>
<organism evidence="1 2">
    <name type="scientific">Cryptolaemus montrouzieri</name>
    <dbReference type="NCBI Taxonomy" id="559131"/>
    <lineage>
        <taxon>Eukaryota</taxon>
        <taxon>Metazoa</taxon>
        <taxon>Ecdysozoa</taxon>
        <taxon>Arthropoda</taxon>
        <taxon>Hexapoda</taxon>
        <taxon>Insecta</taxon>
        <taxon>Pterygota</taxon>
        <taxon>Neoptera</taxon>
        <taxon>Endopterygota</taxon>
        <taxon>Coleoptera</taxon>
        <taxon>Polyphaga</taxon>
        <taxon>Cucujiformia</taxon>
        <taxon>Coccinelloidea</taxon>
        <taxon>Coccinellidae</taxon>
        <taxon>Scymninae</taxon>
        <taxon>Scymnini</taxon>
        <taxon>Cryptolaemus</taxon>
    </lineage>
</organism>
<dbReference type="EMBL" id="JABFTP020000124">
    <property type="protein sequence ID" value="KAL3279513.1"/>
    <property type="molecule type" value="Genomic_DNA"/>
</dbReference>
<dbReference type="Proteomes" id="UP001516400">
    <property type="component" value="Unassembled WGS sequence"/>
</dbReference>
<reference evidence="1 2" key="1">
    <citation type="journal article" date="2021" name="BMC Biol.">
        <title>Horizontally acquired antibacterial genes associated with adaptive radiation of ladybird beetles.</title>
        <authorList>
            <person name="Li H.S."/>
            <person name="Tang X.F."/>
            <person name="Huang Y.H."/>
            <person name="Xu Z.Y."/>
            <person name="Chen M.L."/>
            <person name="Du X.Y."/>
            <person name="Qiu B.Y."/>
            <person name="Chen P.T."/>
            <person name="Zhang W."/>
            <person name="Slipinski A."/>
            <person name="Escalona H.E."/>
            <person name="Waterhouse R.M."/>
            <person name="Zwick A."/>
            <person name="Pang H."/>
        </authorList>
    </citation>
    <scope>NUCLEOTIDE SEQUENCE [LARGE SCALE GENOMIC DNA]</scope>
    <source>
        <strain evidence="1">SYSU2018</strain>
    </source>
</reference>
<sequence>MAIREKEQKIKDVDIELLWKEFKNCVTEAAKTVCGTTTRRNKTMKKTASWSIEIKAEMKKKSYWQGYLNDRTEMKWEMYKEQRKKVKKEDKITTEIIKNIGDE</sequence>
<dbReference type="AlphaFoldDB" id="A0ABD2NLF9"/>
<comment type="caution">
    <text evidence="1">The sequence shown here is derived from an EMBL/GenBank/DDBJ whole genome shotgun (WGS) entry which is preliminary data.</text>
</comment>
<accession>A0ABD2NLF9</accession>
<proteinExistence type="predicted"/>
<evidence type="ECO:0000313" key="2">
    <source>
        <dbReference type="Proteomes" id="UP001516400"/>
    </source>
</evidence>
<keyword evidence="2" id="KW-1185">Reference proteome</keyword>
<gene>
    <name evidence="1" type="ORF">HHI36_017022</name>
</gene>
<evidence type="ECO:0000313" key="1">
    <source>
        <dbReference type="EMBL" id="KAL3279513.1"/>
    </source>
</evidence>